<evidence type="ECO:0000256" key="1">
    <source>
        <dbReference type="SAM" id="SignalP"/>
    </source>
</evidence>
<protein>
    <recommendedName>
        <fullName evidence="4">Secreted protein</fullName>
    </recommendedName>
</protein>
<proteinExistence type="predicted"/>
<gene>
    <name evidence="2" type="ORF">BD289DRAFT_447155</name>
</gene>
<accession>A0A2T2ZTB6</accession>
<dbReference type="EMBL" id="KZ678733">
    <property type="protein sequence ID" value="PSR76010.1"/>
    <property type="molecule type" value="Genomic_DNA"/>
</dbReference>
<dbReference type="Proteomes" id="UP000241462">
    <property type="component" value="Unassembled WGS sequence"/>
</dbReference>
<name>A0A2T2ZTB6_9PEZI</name>
<keyword evidence="1" id="KW-0732">Signal</keyword>
<evidence type="ECO:0008006" key="4">
    <source>
        <dbReference type="Google" id="ProtNLM"/>
    </source>
</evidence>
<organism evidence="2 3">
    <name type="scientific">Coniella lustricola</name>
    <dbReference type="NCBI Taxonomy" id="2025994"/>
    <lineage>
        <taxon>Eukaryota</taxon>
        <taxon>Fungi</taxon>
        <taxon>Dikarya</taxon>
        <taxon>Ascomycota</taxon>
        <taxon>Pezizomycotina</taxon>
        <taxon>Sordariomycetes</taxon>
        <taxon>Sordariomycetidae</taxon>
        <taxon>Diaporthales</taxon>
        <taxon>Schizoparmaceae</taxon>
        <taxon>Coniella</taxon>
    </lineage>
</organism>
<feature type="chain" id="PRO_5015604200" description="Secreted protein" evidence="1">
    <location>
        <begin position="28"/>
        <end position="150"/>
    </location>
</feature>
<feature type="signal peptide" evidence="1">
    <location>
        <begin position="1"/>
        <end position="27"/>
    </location>
</feature>
<keyword evidence="3" id="KW-1185">Reference proteome</keyword>
<dbReference type="InParanoid" id="A0A2T2ZTB6"/>
<evidence type="ECO:0000313" key="3">
    <source>
        <dbReference type="Proteomes" id="UP000241462"/>
    </source>
</evidence>
<evidence type="ECO:0000313" key="2">
    <source>
        <dbReference type="EMBL" id="PSR76010.1"/>
    </source>
</evidence>
<sequence length="150" mass="16876">MCGLEAGPRLCLSLSLSLFLHWKAVLMGPHQSWQTWKRPSLTTVVTFPRPIDGLHPGHLAAQHCFFFLSGRVSFFFFPRACKRHLGPLGWDHSQTQPEKKAKRFTSLIRPVQTKTRCHAVSTAPNSEMPSQAGVAVALMRNNVRGRRFLG</sequence>
<dbReference type="AlphaFoldDB" id="A0A2T2ZTB6"/>
<reference evidence="2 3" key="1">
    <citation type="journal article" date="2018" name="Mycol. Prog.">
        <title>Coniella lustricola, a new species from submerged detritus.</title>
        <authorList>
            <person name="Raudabaugh D.B."/>
            <person name="Iturriaga T."/>
            <person name="Carver A."/>
            <person name="Mondo S."/>
            <person name="Pangilinan J."/>
            <person name="Lipzen A."/>
            <person name="He G."/>
            <person name="Amirebrahimi M."/>
            <person name="Grigoriev I.V."/>
            <person name="Miller A.N."/>
        </authorList>
    </citation>
    <scope>NUCLEOTIDE SEQUENCE [LARGE SCALE GENOMIC DNA]</scope>
    <source>
        <strain evidence="2 3">B22-T-1</strain>
    </source>
</reference>